<dbReference type="GO" id="GO:0004180">
    <property type="term" value="F:carboxypeptidase activity"/>
    <property type="evidence" value="ECO:0007669"/>
    <property type="project" value="UniProtKB-KW"/>
</dbReference>
<proteinExistence type="inferred from homology"/>
<dbReference type="AlphaFoldDB" id="A0A6A6VED2"/>
<dbReference type="Gene3D" id="1.20.930.40">
    <property type="entry name" value="Transferrin receptor-like, dimerisation domain"/>
    <property type="match status" value="1"/>
</dbReference>
<feature type="domain" description="PA" evidence="3">
    <location>
        <begin position="160"/>
        <end position="231"/>
    </location>
</feature>
<dbReference type="Pfam" id="PF04389">
    <property type="entry name" value="Peptidase_M28"/>
    <property type="match status" value="1"/>
</dbReference>
<evidence type="ECO:0000259" key="4">
    <source>
        <dbReference type="Pfam" id="PF04253"/>
    </source>
</evidence>
<dbReference type="Gene3D" id="3.50.30.30">
    <property type="match status" value="1"/>
</dbReference>
<reference evidence="6" key="1">
    <citation type="journal article" date="2020" name="Stud. Mycol.">
        <title>101 Dothideomycetes genomes: a test case for predicting lifestyles and emergence of pathogens.</title>
        <authorList>
            <person name="Haridas S."/>
            <person name="Albert R."/>
            <person name="Binder M."/>
            <person name="Bloem J."/>
            <person name="Labutti K."/>
            <person name="Salamov A."/>
            <person name="Andreopoulos B."/>
            <person name="Baker S."/>
            <person name="Barry K."/>
            <person name="Bills G."/>
            <person name="Bluhm B."/>
            <person name="Cannon C."/>
            <person name="Castanera R."/>
            <person name="Culley D."/>
            <person name="Daum C."/>
            <person name="Ezra D."/>
            <person name="Gonzalez J."/>
            <person name="Henrissat B."/>
            <person name="Kuo A."/>
            <person name="Liang C."/>
            <person name="Lipzen A."/>
            <person name="Lutzoni F."/>
            <person name="Magnuson J."/>
            <person name="Mondo S."/>
            <person name="Nolan M."/>
            <person name="Ohm R."/>
            <person name="Pangilinan J."/>
            <person name="Park H.-J."/>
            <person name="Ramirez L."/>
            <person name="Alfaro M."/>
            <person name="Sun H."/>
            <person name="Tritt A."/>
            <person name="Yoshinaga Y."/>
            <person name="Zwiers L.-H."/>
            <person name="Turgeon B."/>
            <person name="Goodwin S."/>
            <person name="Spatafora J."/>
            <person name="Crous P."/>
            <person name="Grigoriev I."/>
        </authorList>
    </citation>
    <scope>NUCLEOTIDE SEQUENCE</scope>
    <source>
        <strain evidence="6">CBS 119925</strain>
    </source>
</reference>
<dbReference type="PANTHER" id="PTHR10404">
    <property type="entry name" value="N-ACETYLATED-ALPHA-LINKED ACIDIC DIPEPTIDASE"/>
    <property type="match status" value="1"/>
</dbReference>
<feature type="domain" description="Peptidase M28" evidence="5">
    <location>
        <begin position="343"/>
        <end position="533"/>
    </location>
</feature>
<keyword evidence="6" id="KW-0378">Hydrolase</keyword>
<evidence type="ECO:0000259" key="3">
    <source>
        <dbReference type="Pfam" id="PF02225"/>
    </source>
</evidence>
<evidence type="ECO:0000256" key="1">
    <source>
        <dbReference type="ARBA" id="ARBA00005634"/>
    </source>
</evidence>
<feature type="domain" description="Transferrin receptor-like dimerisation" evidence="4">
    <location>
        <begin position="598"/>
        <end position="712"/>
    </location>
</feature>
<feature type="chain" id="PRO_5025345401" evidence="2">
    <location>
        <begin position="18"/>
        <end position="713"/>
    </location>
</feature>
<accession>A0A6A6VED2</accession>
<dbReference type="SUPFAM" id="SSF47672">
    <property type="entry name" value="Transferrin receptor-like dimerisation domain"/>
    <property type="match status" value="1"/>
</dbReference>
<evidence type="ECO:0000256" key="2">
    <source>
        <dbReference type="SAM" id="SignalP"/>
    </source>
</evidence>
<dbReference type="Proteomes" id="UP000799440">
    <property type="component" value="Unassembled WGS sequence"/>
</dbReference>
<dbReference type="PANTHER" id="PTHR10404:SF46">
    <property type="entry name" value="VACUOLAR PROTEIN SORTING-ASSOCIATED PROTEIN 70"/>
    <property type="match status" value="1"/>
</dbReference>
<evidence type="ECO:0000313" key="6">
    <source>
        <dbReference type="EMBL" id="KAF2748982.1"/>
    </source>
</evidence>
<evidence type="ECO:0000313" key="7">
    <source>
        <dbReference type="Proteomes" id="UP000799440"/>
    </source>
</evidence>
<comment type="similarity">
    <text evidence="1">Belongs to the peptidase M28 family. M28B subfamily.</text>
</comment>
<feature type="signal peptide" evidence="2">
    <location>
        <begin position="1"/>
        <end position="17"/>
    </location>
</feature>
<sequence>MKAQSLLLLTAAIGAQACQREHDWNKRRMIKRQEIDTSLATLDENEQLLVDSFDATSIAEWSYYYTHGDHIAGRNKSMAEWTAMKWEEGGFTTRLDEYYVYLNYPVSQSISLTLSNGSTIEAQLVEDILEEDSVTSYPNRIPVFHGYSASGDASAEYVYVGRGQQVDFDRLVALGVELEGKIAVARYGGPFRGLKVKNAQDHGMIGAVIFSDPGDDGNTTEAKGVAAYPDGPARNPTSVQRGSVMFLSTYPGDPTTPGYVSKEGVPRADKSNSVPRIPSIPISWLDAQPILSALNGFGTAGTEVNRTNWVGAIPGVEYYTGEGSGATISMSNKMEDNYTTIWNTVGIINGTNQDEVIIVGNHRDAWIIGGAADPNSGSAVLIELSKAFGKLLETGWKPARTIVLASWDAEEYGLVGSTEWVEEYIPWLKNAAVSYLNIDVAVSGPMPDFSATPDMHAISREIMKKVIWPYRNTTDRTLFDVWSTESGGEIGVLGSGSDYTAFLHRGIAAIDMGAGGGPGDPIYPYHSNYDSYHWMDTFGDPGFVHHKAMGQYLTLLLYHLATDEVLPLNPQDYVPELKAYFAELEDVVAEYGSDNTTLDLSELESAISTFEEYSSQFVSLRQFAIDSKNRDLITVQNHKARDFSRGFTSQGGLPEREFYQNLIFAPGLDTGYAPVTYPGVTESITFRDDWEAAQEWVSKTARAIEVAAAMLKT</sequence>
<keyword evidence="2" id="KW-0732">Signal</keyword>
<dbReference type="PROSITE" id="PS51257">
    <property type="entry name" value="PROKAR_LIPOPROTEIN"/>
    <property type="match status" value="1"/>
</dbReference>
<dbReference type="InterPro" id="IPR007365">
    <property type="entry name" value="TFR-like_dimer_dom"/>
</dbReference>
<dbReference type="InterPro" id="IPR039373">
    <property type="entry name" value="Peptidase_M28B"/>
</dbReference>
<dbReference type="InterPro" id="IPR046450">
    <property type="entry name" value="PA_dom_sf"/>
</dbReference>
<keyword evidence="6" id="KW-0121">Carboxypeptidase</keyword>
<protein>
    <submittedName>
        <fullName evidence="6">Glutamate carboxypeptidase 2</fullName>
    </submittedName>
</protein>
<evidence type="ECO:0000259" key="5">
    <source>
        <dbReference type="Pfam" id="PF04389"/>
    </source>
</evidence>
<dbReference type="CDD" id="cd02121">
    <property type="entry name" value="PA_GCPII_like"/>
    <property type="match status" value="1"/>
</dbReference>
<dbReference type="InterPro" id="IPR036757">
    <property type="entry name" value="TFR-like_dimer_dom_sf"/>
</dbReference>
<dbReference type="OrthoDB" id="5841748at2759"/>
<organism evidence="6 7">
    <name type="scientific">Sporormia fimetaria CBS 119925</name>
    <dbReference type="NCBI Taxonomy" id="1340428"/>
    <lineage>
        <taxon>Eukaryota</taxon>
        <taxon>Fungi</taxon>
        <taxon>Dikarya</taxon>
        <taxon>Ascomycota</taxon>
        <taxon>Pezizomycotina</taxon>
        <taxon>Dothideomycetes</taxon>
        <taxon>Pleosporomycetidae</taxon>
        <taxon>Pleosporales</taxon>
        <taxon>Sporormiaceae</taxon>
        <taxon>Sporormia</taxon>
    </lineage>
</organism>
<dbReference type="SUPFAM" id="SSF53187">
    <property type="entry name" value="Zn-dependent exopeptidases"/>
    <property type="match status" value="1"/>
</dbReference>
<dbReference type="CDD" id="cd08022">
    <property type="entry name" value="M28_PSMA_like"/>
    <property type="match status" value="1"/>
</dbReference>
<dbReference type="InterPro" id="IPR003137">
    <property type="entry name" value="PA_domain"/>
</dbReference>
<name>A0A6A6VED2_9PLEO</name>
<gene>
    <name evidence="6" type="ORF">M011DRAFT_493289</name>
</gene>
<dbReference type="FunFam" id="3.50.30.30:FF:000008">
    <property type="entry name" value="Glutamate carboxypeptidase 2"/>
    <property type="match status" value="1"/>
</dbReference>
<dbReference type="Pfam" id="PF04253">
    <property type="entry name" value="TFR_dimer"/>
    <property type="match status" value="1"/>
</dbReference>
<dbReference type="SUPFAM" id="SSF52025">
    <property type="entry name" value="PA domain"/>
    <property type="match status" value="1"/>
</dbReference>
<keyword evidence="6" id="KW-0645">Protease</keyword>
<dbReference type="FunFam" id="3.40.630.10:FF:000101">
    <property type="entry name" value="N-acetylated alpha-linked acidic dipeptidase like 1"/>
    <property type="match status" value="1"/>
</dbReference>
<dbReference type="InterPro" id="IPR007484">
    <property type="entry name" value="Peptidase_M28"/>
</dbReference>
<dbReference type="Gene3D" id="3.40.630.10">
    <property type="entry name" value="Zn peptidases"/>
    <property type="match status" value="1"/>
</dbReference>
<dbReference type="Pfam" id="PF02225">
    <property type="entry name" value="PA"/>
    <property type="match status" value="1"/>
</dbReference>
<dbReference type="EMBL" id="MU006567">
    <property type="protein sequence ID" value="KAF2748982.1"/>
    <property type="molecule type" value="Genomic_DNA"/>
</dbReference>
<keyword evidence="7" id="KW-1185">Reference proteome</keyword>